<gene>
    <name evidence="2" type="ordered locus">MARTH_orf345</name>
</gene>
<protein>
    <submittedName>
        <fullName evidence="2">Hypothetical lipoprotein</fullName>
    </submittedName>
</protein>
<reference evidence="2 3" key="1">
    <citation type="journal article" date="2008" name="Infect. Immun.">
        <title>Genome of Mycoplasma arthritidis.</title>
        <authorList>
            <person name="Dybvig K."/>
            <person name="Zuhua C."/>
            <person name="Lao P."/>
            <person name="Jordan D.S."/>
            <person name="French C.T."/>
            <person name="Tu A.H."/>
            <person name="Loraine A.E."/>
        </authorList>
    </citation>
    <scope>NUCLEOTIDE SEQUENCE [LARGE SCALE GENOMIC DNA]</scope>
    <source>
        <strain evidence="2 3">158L3-1</strain>
    </source>
</reference>
<dbReference type="PROSITE" id="PS51257">
    <property type="entry name" value="PROKAR_LIPOPROTEIN"/>
    <property type="match status" value="1"/>
</dbReference>
<keyword evidence="2" id="KW-0449">Lipoprotein</keyword>
<evidence type="ECO:0000313" key="3">
    <source>
        <dbReference type="Proteomes" id="UP000008812"/>
    </source>
</evidence>
<keyword evidence="1" id="KW-0732">Signal</keyword>
<dbReference type="EMBL" id="CP001047">
    <property type="protein sequence ID" value="ACF07225.1"/>
    <property type="molecule type" value="Genomic_DNA"/>
</dbReference>
<sequence length="197" mass="23103">MKKIISLAMFACISLPTMSLVSCNNEAKETKIIENFFNKSFKYKVKKIKKGKFNRIDHFKEGDTLFEYVPNKKFEETLITTQRIQNSLSDKVYLDTFIDDLVKKVLKEKYNYSGPYKSRKSNKVKFLLDSIKKEIYWKAFDAAPPGIRLLFDFEKDYKKTSIEITIILDLSIKDNSANVTIWAGLNKFYLTLERVEE</sequence>
<accession>B3PMH3</accession>
<evidence type="ECO:0000313" key="2">
    <source>
        <dbReference type="EMBL" id="ACF07225.1"/>
    </source>
</evidence>
<dbReference type="Proteomes" id="UP000008812">
    <property type="component" value="Chromosome"/>
</dbReference>
<dbReference type="RefSeq" id="WP_012498182.1">
    <property type="nucleotide sequence ID" value="NC_011025.1"/>
</dbReference>
<evidence type="ECO:0000256" key="1">
    <source>
        <dbReference type="SAM" id="SignalP"/>
    </source>
</evidence>
<name>B3PMH3_META1</name>
<proteinExistence type="predicted"/>
<feature type="chain" id="PRO_5002796695" evidence="1">
    <location>
        <begin position="20"/>
        <end position="197"/>
    </location>
</feature>
<organism evidence="2 3">
    <name type="scientific">Metamycoplasma arthritidis (strain 158L3-1)</name>
    <name type="common">Mycoplasma arthritidis</name>
    <dbReference type="NCBI Taxonomy" id="243272"/>
    <lineage>
        <taxon>Bacteria</taxon>
        <taxon>Bacillati</taxon>
        <taxon>Mycoplasmatota</taxon>
        <taxon>Mycoplasmoidales</taxon>
        <taxon>Metamycoplasmataceae</taxon>
        <taxon>Metamycoplasma</taxon>
    </lineage>
</organism>
<dbReference type="HOGENOM" id="CLU_1401114_0_0_14"/>
<feature type="signal peptide" evidence="1">
    <location>
        <begin position="1"/>
        <end position="19"/>
    </location>
</feature>
<dbReference type="AlphaFoldDB" id="B3PMH3"/>
<dbReference type="KEGG" id="mat:MARTH_orf345"/>
<keyword evidence="3" id="KW-1185">Reference proteome</keyword>